<dbReference type="GO" id="GO:0005524">
    <property type="term" value="F:ATP binding"/>
    <property type="evidence" value="ECO:0007669"/>
    <property type="project" value="UniProtKB-KW"/>
</dbReference>
<gene>
    <name evidence="7" type="ORF">ENP55_01440</name>
</gene>
<dbReference type="EMBL" id="DSJT01000005">
    <property type="protein sequence ID" value="HEF86973.1"/>
    <property type="molecule type" value="Genomic_DNA"/>
</dbReference>
<evidence type="ECO:0000256" key="2">
    <source>
        <dbReference type="ARBA" id="ARBA00022448"/>
    </source>
</evidence>
<feature type="domain" description="ABC transporter" evidence="6">
    <location>
        <begin position="254"/>
        <end position="466"/>
    </location>
</feature>
<dbReference type="InterPro" id="IPR050095">
    <property type="entry name" value="ECF_ABC_transporter_ATP-bd"/>
</dbReference>
<dbReference type="GO" id="GO:0016887">
    <property type="term" value="F:ATP hydrolysis activity"/>
    <property type="evidence" value="ECO:0007669"/>
    <property type="project" value="InterPro"/>
</dbReference>
<dbReference type="AlphaFoldDB" id="A0A7C2BK95"/>
<dbReference type="SUPFAM" id="SSF52540">
    <property type="entry name" value="P-loop containing nucleoside triphosphate hydrolases"/>
    <property type="match status" value="2"/>
</dbReference>
<comment type="caution">
    <text evidence="7">The sequence shown here is derived from an EMBL/GenBank/DDBJ whole genome shotgun (WGS) entry which is preliminary data.</text>
</comment>
<evidence type="ECO:0000256" key="3">
    <source>
        <dbReference type="ARBA" id="ARBA00022741"/>
    </source>
</evidence>
<feature type="domain" description="ABC transporter" evidence="6">
    <location>
        <begin position="1"/>
        <end position="242"/>
    </location>
</feature>
<dbReference type="GO" id="GO:0043190">
    <property type="term" value="C:ATP-binding cassette (ABC) transporter complex"/>
    <property type="evidence" value="ECO:0007669"/>
    <property type="project" value="TreeGrafter"/>
</dbReference>
<dbReference type="Gene3D" id="3.40.50.300">
    <property type="entry name" value="P-loop containing nucleotide triphosphate hydrolases"/>
    <property type="match status" value="2"/>
</dbReference>
<name>A0A7C2BK95_9CREN</name>
<dbReference type="PANTHER" id="PTHR43553">
    <property type="entry name" value="HEAVY METAL TRANSPORTER"/>
    <property type="match status" value="1"/>
</dbReference>
<comment type="subcellular location">
    <subcellularLocation>
        <location evidence="1">Cell membrane</location>
    </subcellularLocation>
</comment>
<dbReference type="PROSITE" id="PS00211">
    <property type="entry name" value="ABC_TRANSPORTER_1"/>
    <property type="match status" value="1"/>
</dbReference>
<keyword evidence="4 7" id="KW-0067">ATP-binding</keyword>
<dbReference type="PROSITE" id="PS50893">
    <property type="entry name" value="ABC_TRANSPORTER_2"/>
    <property type="match status" value="2"/>
</dbReference>
<evidence type="ECO:0000256" key="4">
    <source>
        <dbReference type="ARBA" id="ARBA00022840"/>
    </source>
</evidence>
<sequence length="468" mass="52057">MITAKIAEAGFSEGKPIIKNILVESSKASVTLLLGESGSGKTTFLLSLTGVLKFLLNGYVNGSVRINDLNPLESDDYLKLPSKIGFIMQDPEKQLVMPTPFDEAVFTLQMKGYDEEEAVRKARGLLELVGLSGKMNLHIENLSGGEKRRLSILLSLIHDPPVLILDEPSASLDVEGIKMVREIVKKYKERDNTTVLIAEHKPVFYTDLIDNAFLIEKSGSRRVDLETLYKSSVVDIVPHHCTEQDGGDVSPGEVLLETIGLDVGFDKPLLRNINLEARRGEVIGVLGPNGSGKTTLLKTIAGFFKPISGEIRIGGEGRVFYVPQNPDLLFLFKTVEKELKETSKKTGMPLEGLIELIPWYPAVKGFNPHWLSHGQRRWLSIIIAYAYSKGVILLDEPTTGLDYVRFNHLKRLIDELKKKGVSFLISTHDPRVVGEIVDKAYMIDNEKLVEVDKCRIVGEYYSKTGVPR</sequence>
<dbReference type="InterPro" id="IPR003439">
    <property type="entry name" value="ABC_transporter-like_ATP-bd"/>
</dbReference>
<proteinExistence type="predicted"/>
<protein>
    <submittedName>
        <fullName evidence="7">ABC transporter ATP-binding protein</fullName>
    </submittedName>
</protein>
<dbReference type="InterPro" id="IPR003593">
    <property type="entry name" value="AAA+_ATPase"/>
</dbReference>
<dbReference type="InterPro" id="IPR015856">
    <property type="entry name" value="ABC_transpr_CbiO/EcfA_su"/>
</dbReference>
<keyword evidence="2" id="KW-0813">Transport</keyword>
<evidence type="ECO:0000259" key="6">
    <source>
        <dbReference type="PROSITE" id="PS50893"/>
    </source>
</evidence>
<evidence type="ECO:0000256" key="1">
    <source>
        <dbReference type="ARBA" id="ARBA00004236"/>
    </source>
</evidence>
<dbReference type="SMART" id="SM00382">
    <property type="entry name" value="AAA"/>
    <property type="match status" value="2"/>
</dbReference>
<dbReference type="InterPro" id="IPR017871">
    <property type="entry name" value="ABC_transporter-like_CS"/>
</dbReference>
<dbReference type="CDD" id="cd03225">
    <property type="entry name" value="ABC_cobalt_CbiO_domain1"/>
    <property type="match status" value="2"/>
</dbReference>
<dbReference type="InterPro" id="IPR027417">
    <property type="entry name" value="P-loop_NTPase"/>
</dbReference>
<keyword evidence="3" id="KW-0547">Nucleotide-binding</keyword>
<accession>A0A7C2BK95</accession>
<dbReference type="Pfam" id="PF00005">
    <property type="entry name" value="ABC_tran"/>
    <property type="match status" value="2"/>
</dbReference>
<comment type="function">
    <text evidence="5">Probably part of an ABC transporter complex. Responsible for energy coupling to the transport system.</text>
</comment>
<evidence type="ECO:0000256" key="5">
    <source>
        <dbReference type="ARBA" id="ARBA00025157"/>
    </source>
</evidence>
<organism evidence="7">
    <name type="scientific">Thermosphaera aggregans</name>
    <dbReference type="NCBI Taxonomy" id="54254"/>
    <lineage>
        <taxon>Archaea</taxon>
        <taxon>Thermoproteota</taxon>
        <taxon>Thermoprotei</taxon>
        <taxon>Desulfurococcales</taxon>
        <taxon>Desulfurococcaceae</taxon>
        <taxon>Thermosphaera</taxon>
    </lineage>
</organism>
<dbReference type="GO" id="GO:0042626">
    <property type="term" value="F:ATPase-coupled transmembrane transporter activity"/>
    <property type="evidence" value="ECO:0007669"/>
    <property type="project" value="TreeGrafter"/>
</dbReference>
<evidence type="ECO:0000313" key="7">
    <source>
        <dbReference type="EMBL" id="HEF86973.1"/>
    </source>
</evidence>
<reference evidence="7" key="1">
    <citation type="journal article" date="2020" name="mSystems">
        <title>Genome- and Community-Level Interaction Insights into Carbon Utilization and Element Cycling Functions of Hydrothermarchaeota in Hydrothermal Sediment.</title>
        <authorList>
            <person name="Zhou Z."/>
            <person name="Liu Y."/>
            <person name="Xu W."/>
            <person name="Pan J."/>
            <person name="Luo Z.H."/>
            <person name="Li M."/>
        </authorList>
    </citation>
    <scope>NUCLEOTIDE SEQUENCE [LARGE SCALE GENOMIC DNA]</scope>
    <source>
        <strain evidence="7">SpSt-23</strain>
    </source>
</reference>